<dbReference type="OrthoDB" id="1106533at2759"/>
<evidence type="ECO:0000256" key="3">
    <source>
        <dbReference type="ARBA" id="ARBA00022692"/>
    </source>
</evidence>
<keyword evidence="9" id="KW-1185">Reference proteome</keyword>
<dbReference type="InterPro" id="IPR007749">
    <property type="entry name" value="DUF677"/>
</dbReference>
<dbReference type="GO" id="GO:0016020">
    <property type="term" value="C:membrane"/>
    <property type="evidence" value="ECO:0007669"/>
    <property type="project" value="UniProtKB-SubCell"/>
</dbReference>
<gene>
    <name evidence="8" type="ORF">CARUB_v10017451mg</name>
</gene>
<keyword evidence="5 7" id="KW-0472">Membrane</keyword>
<name>R0HGF2_9BRAS</name>
<comment type="subcellular location">
    <subcellularLocation>
        <location evidence="1">Membrane</location>
        <topology evidence="1">Multi-pass membrane protein</topology>
    </subcellularLocation>
</comment>
<dbReference type="PANTHER" id="PTHR31113:SF13">
    <property type="entry name" value="(RAPE) HYPOTHETICAL PROTEIN"/>
    <property type="match status" value="1"/>
</dbReference>
<evidence type="ECO:0000256" key="2">
    <source>
        <dbReference type="ARBA" id="ARBA00009074"/>
    </source>
</evidence>
<organism evidence="8 9">
    <name type="scientific">Capsella rubella</name>
    <dbReference type="NCBI Taxonomy" id="81985"/>
    <lineage>
        <taxon>Eukaryota</taxon>
        <taxon>Viridiplantae</taxon>
        <taxon>Streptophyta</taxon>
        <taxon>Embryophyta</taxon>
        <taxon>Tracheophyta</taxon>
        <taxon>Spermatophyta</taxon>
        <taxon>Magnoliopsida</taxon>
        <taxon>eudicotyledons</taxon>
        <taxon>Gunneridae</taxon>
        <taxon>Pentapetalae</taxon>
        <taxon>rosids</taxon>
        <taxon>malvids</taxon>
        <taxon>Brassicales</taxon>
        <taxon>Brassicaceae</taxon>
        <taxon>Camelineae</taxon>
        <taxon>Capsella</taxon>
    </lineage>
</organism>
<dbReference type="Gene3D" id="1.20.1170.10">
    <property type="match status" value="1"/>
</dbReference>
<reference evidence="9" key="1">
    <citation type="journal article" date="2013" name="Nat. Genet.">
        <title>The Capsella rubella genome and the genomic consequences of rapid mating system evolution.</title>
        <authorList>
            <person name="Slotte T."/>
            <person name="Hazzouri K.M."/>
            <person name="Agren J.A."/>
            <person name="Koenig D."/>
            <person name="Maumus F."/>
            <person name="Guo Y.L."/>
            <person name="Steige K."/>
            <person name="Platts A.E."/>
            <person name="Escobar J.S."/>
            <person name="Newman L.K."/>
            <person name="Wang W."/>
            <person name="Mandakova T."/>
            <person name="Vello E."/>
            <person name="Smith L.M."/>
            <person name="Henz S.R."/>
            <person name="Steffen J."/>
            <person name="Takuno S."/>
            <person name="Brandvain Y."/>
            <person name="Coop G."/>
            <person name="Andolfatto P."/>
            <person name="Hu T.T."/>
            <person name="Blanchette M."/>
            <person name="Clark R.M."/>
            <person name="Quesneville H."/>
            <person name="Nordborg M."/>
            <person name="Gaut B.S."/>
            <person name="Lysak M.A."/>
            <person name="Jenkins J."/>
            <person name="Grimwood J."/>
            <person name="Chapman J."/>
            <person name="Prochnik S."/>
            <person name="Shu S."/>
            <person name="Rokhsar D."/>
            <person name="Schmutz J."/>
            <person name="Weigel D."/>
            <person name="Wright S.I."/>
        </authorList>
    </citation>
    <scope>NUCLEOTIDE SEQUENCE [LARGE SCALE GENOMIC DNA]</scope>
    <source>
        <strain evidence="9">cv. Monte Gargano</strain>
    </source>
</reference>
<evidence type="ECO:0000313" key="9">
    <source>
        <dbReference type="Proteomes" id="UP000029121"/>
    </source>
</evidence>
<dbReference type="EMBL" id="KB870809">
    <property type="protein sequence ID" value="EOA24215.1"/>
    <property type="molecule type" value="Genomic_DNA"/>
</dbReference>
<evidence type="ECO:0000256" key="5">
    <source>
        <dbReference type="ARBA" id="ARBA00023136"/>
    </source>
</evidence>
<dbReference type="KEGG" id="crb:17886568"/>
<accession>R0HGF2</accession>
<feature type="coiled-coil region" evidence="6">
    <location>
        <begin position="332"/>
        <end position="359"/>
    </location>
</feature>
<dbReference type="Proteomes" id="UP000029121">
    <property type="component" value="Unassembled WGS sequence"/>
</dbReference>
<feature type="coiled-coil region" evidence="6">
    <location>
        <begin position="256"/>
        <end position="283"/>
    </location>
</feature>
<keyword evidence="3 7" id="KW-0812">Transmembrane</keyword>
<sequence>MAAVELMSQYSEHLSAYKLACEQHPELKSFDATLQHKTNKAIAKIPIKAKPKPVSSTYEVHKHVSQHVVDVTESLTKFITESDHDVFQSKALRDLVEAYFDNTEKTLEILRTIKSCVGEAEYGRLLIQQAVADFERESAEKDLGGKKKRYEETLKNLKKFKKIGDPFDGQVLTNLFEKLDQQQKTLLEEVSKAKEKIGKEISSLKTEILITHVVFGVTAALVIVGSIVALASGVGAIAGITALSGFLITAGWPALYATLDSKREALEKELARLEEMDHKTNDVDRALEINKESMKSVASQVKELESCIEKVMQLVDNAIDNEDDETDTRLVLKLLTSNVDELTEQIKEVGESVENHSKLISEARFHVLEKINSSW</sequence>
<dbReference type="PANTHER" id="PTHR31113">
    <property type="entry name" value="UPF0496 PROTEIN 3-RELATED"/>
    <property type="match status" value="1"/>
</dbReference>
<dbReference type="Pfam" id="PF05055">
    <property type="entry name" value="DUF677"/>
    <property type="match status" value="1"/>
</dbReference>
<dbReference type="eggNOG" id="ENOG502QQBT">
    <property type="taxonomic scope" value="Eukaryota"/>
</dbReference>
<evidence type="ECO:0000256" key="4">
    <source>
        <dbReference type="ARBA" id="ARBA00022989"/>
    </source>
</evidence>
<feature type="transmembrane region" description="Helical" evidence="7">
    <location>
        <begin position="209"/>
        <end position="231"/>
    </location>
</feature>
<evidence type="ECO:0000256" key="6">
    <source>
        <dbReference type="SAM" id="Coils"/>
    </source>
</evidence>
<proteinExistence type="inferred from homology"/>
<keyword evidence="4 7" id="KW-1133">Transmembrane helix</keyword>
<evidence type="ECO:0000313" key="8">
    <source>
        <dbReference type="EMBL" id="EOA24215.1"/>
    </source>
</evidence>
<keyword evidence="6" id="KW-0175">Coiled coil</keyword>
<comment type="similarity">
    <text evidence="2">Belongs to the UPF0496 family.</text>
</comment>
<feature type="transmembrane region" description="Helical" evidence="7">
    <location>
        <begin position="237"/>
        <end position="259"/>
    </location>
</feature>
<feature type="coiled-coil region" evidence="6">
    <location>
        <begin position="176"/>
        <end position="207"/>
    </location>
</feature>
<dbReference type="STRING" id="81985.R0HGF2"/>
<evidence type="ECO:0000256" key="7">
    <source>
        <dbReference type="SAM" id="Phobius"/>
    </source>
</evidence>
<protein>
    <submittedName>
        <fullName evidence="8">Uncharacterized protein</fullName>
    </submittedName>
</protein>
<evidence type="ECO:0000256" key="1">
    <source>
        <dbReference type="ARBA" id="ARBA00004141"/>
    </source>
</evidence>
<dbReference type="AlphaFoldDB" id="R0HGF2"/>